<dbReference type="GO" id="GO:0005737">
    <property type="term" value="C:cytoplasm"/>
    <property type="evidence" value="ECO:0007669"/>
    <property type="project" value="TreeGrafter"/>
</dbReference>
<evidence type="ECO:0000256" key="3">
    <source>
        <dbReference type="ARBA" id="ARBA00022448"/>
    </source>
</evidence>
<keyword evidence="3" id="KW-0813">Transport</keyword>
<comment type="similarity">
    <text evidence="2">Belongs to the exportin family.</text>
</comment>
<keyword evidence="4" id="KW-0509">mRNA transport</keyword>
<evidence type="ECO:0000259" key="8">
    <source>
        <dbReference type="PROSITE" id="PS50166"/>
    </source>
</evidence>
<dbReference type="EnsemblMetazoa" id="LLOJ001426-RA">
    <property type="protein sequence ID" value="LLOJ001426-PA"/>
    <property type="gene ID" value="LLOJ001426"/>
</dbReference>
<dbReference type="InterPro" id="IPR013598">
    <property type="entry name" value="Exportin-1/Importin-b-like"/>
</dbReference>
<dbReference type="SMART" id="SM01102">
    <property type="entry name" value="CRM1_C"/>
    <property type="match status" value="2"/>
</dbReference>
<dbReference type="VEuPathDB" id="VectorBase:LLONM1_010532"/>
<dbReference type="Proteomes" id="UP000092461">
    <property type="component" value="Unassembled WGS sequence"/>
</dbReference>
<evidence type="ECO:0000256" key="6">
    <source>
        <dbReference type="ARBA" id="ARBA00023242"/>
    </source>
</evidence>
<dbReference type="SMART" id="SM00913">
    <property type="entry name" value="IBN_N"/>
    <property type="match status" value="1"/>
</dbReference>
<evidence type="ECO:0000256" key="7">
    <source>
        <dbReference type="ARBA" id="ARBA00073514"/>
    </source>
</evidence>
<accession>A0A1B0CBC7</accession>
<dbReference type="AlphaFoldDB" id="A0A1B0CBC7"/>
<dbReference type="GO" id="GO:0031267">
    <property type="term" value="F:small GTPase binding"/>
    <property type="evidence" value="ECO:0007669"/>
    <property type="project" value="InterPro"/>
</dbReference>
<dbReference type="InterPro" id="IPR040485">
    <property type="entry name" value="XPO1_repeat_3"/>
</dbReference>
<dbReference type="InterPro" id="IPR016024">
    <property type="entry name" value="ARM-type_fold"/>
</dbReference>
<dbReference type="GO" id="GO:0000056">
    <property type="term" value="P:ribosomal small subunit export from nucleus"/>
    <property type="evidence" value="ECO:0007669"/>
    <property type="project" value="TreeGrafter"/>
</dbReference>
<dbReference type="Pfam" id="PF18777">
    <property type="entry name" value="CRM1_repeat"/>
    <property type="match status" value="1"/>
</dbReference>
<dbReference type="InterPro" id="IPR045065">
    <property type="entry name" value="XPO1/5"/>
</dbReference>
<dbReference type="EMBL" id="AJWK01005046">
    <property type="status" value="NOT_ANNOTATED_CDS"/>
    <property type="molecule type" value="Genomic_DNA"/>
</dbReference>
<dbReference type="GO" id="GO:0006611">
    <property type="term" value="P:protein export from nucleus"/>
    <property type="evidence" value="ECO:0007669"/>
    <property type="project" value="InterPro"/>
</dbReference>
<dbReference type="InterPro" id="IPR011989">
    <property type="entry name" value="ARM-like"/>
</dbReference>
<dbReference type="InterPro" id="IPR041123">
    <property type="entry name" value="CRM1_repeat"/>
</dbReference>
<dbReference type="Pfam" id="PF18784">
    <property type="entry name" value="CRM1_repeat_2"/>
    <property type="match status" value="1"/>
</dbReference>
<dbReference type="Pfam" id="PF18787">
    <property type="entry name" value="CRM1_repeat_3"/>
    <property type="match status" value="1"/>
</dbReference>
<dbReference type="Pfam" id="PF08389">
    <property type="entry name" value="Xpo1"/>
    <property type="match status" value="1"/>
</dbReference>
<organism evidence="9 10">
    <name type="scientific">Lutzomyia longipalpis</name>
    <name type="common">Sand fly</name>
    <dbReference type="NCBI Taxonomy" id="7200"/>
    <lineage>
        <taxon>Eukaryota</taxon>
        <taxon>Metazoa</taxon>
        <taxon>Ecdysozoa</taxon>
        <taxon>Arthropoda</taxon>
        <taxon>Hexapoda</taxon>
        <taxon>Insecta</taxon>
        <taxon>Pterygota</taxon>
        <taxon>Neoptera</taxon>
        <taxon>Endopterygota</taxon>
        <taxon>Diptera</taxon>
        <taxon>Nematocera</taxon>
        <taxon>Psychodoidea</taxon>
        <taxon>Psychodidae</taxon>
        <taxon>Lutzomyia</taxon>
        <taxon>Lutzomyia</taxon>
    </lineage>
</organism>
<dbReference type="InterPro" id="IPR014877">
    <property type="entry name" value="XPO1_C_dom"/>
</dbReference>
<dbReference type="GO" id="GO:0005634">
    <property type="term" value="C:nucleus"/>
    <property type="evidence" value="ECO:0007669"/>
    <property type="project" value="UniProtKB-SubCell"/>
</dbReference>
<dbReference type="VEuPathDB" id="VectorBase:LLOJ001426"/>
<evidence type="ECO:0000313" key="9">
    <source>
        <dbReference type="EnsemblMetazoa" id="LLOJ001426-PA"/>
    </source>
</evidence>
<dbReference type="Gene3D" id="1.25.10.10">
    <property type="entry name" value="Leucine-rich Repeat Variant"/>
    <property type="match status" value="2"/>
</dbReference>
<dbReference type="GO" id="GO:0005049">
    <property type="term" value="F:nuclear export signal receptor activity"/>
    <property type="evidence" value="ECO:0007669"/>
    <property type="project" value="InterPro"/>
</dbReference>
<evidence type="ECO:0000256" key="4">
    <source>
        <dbReference type="ARBA" id="ARBA00022816"/>
    </source>
</evidence>
<dbReference type="Pfam" id="PF08767">
    <property type="entry name" value="CRM1_C"/>
    <property type="match status" value="2"/>
</dbReference>
<dbReference type="Pfam" id="PF03810">
    <property type="entry name" value="IBN_N"/>
    <property type="match status" value="1"/>
</dbReference>
<dbReference type="SUPFAM" id="SSF48371">
    <property type="entry name" value="ARM repeat"/>
    <property type="match status" value="2"/>
</dbReference>
<name>A0A1B0CBC7_LUTLO</name>
<sequence length="1265" mass="144999">MANMSFEEARKLLNFNEKLDIGLLDNIVESLYTSQGEQLRMAQEVLTTLKEHPDAWTRVDTILEYSQNQQTKYYALQILEEVIKTRWKILPRNQCEGIKKYVVGLIIKTSSDPAVMEANKVYLNKLNIILVQILKREWPKNWESFIGDIVGASKTNESLCQNNMQILKLLSEEVFDFSSGQITQTKAKHLKDTMCSEFSQIFQLCSFVLEGSLNAPLIAATLETLLRFLNWIPYGYIFETKLVSTLINKFLSVPMFRNVTLKCLSEIAGITVDNYRHIYIEMFEQTVEQFSAIINPITNMNHIYYNGSDAEQNFIQNLAMFLCTFLKGHGPLVENNTASFNKALHYLLLISEVEDVEIFKICLEYWNSLASALYKEMPYQGPFRIGTPSRRSIYADTLSKVRCIMIYRMAKPEEVLVVENENGEVVREFMKDTNAINLYKSMRETLVYLTHLDYVDTETIMISRLMEQVNGTEFSWKNLNTLCWAIGSISGAFHEEDEKRFLVTVIKELLGLCEQKKGKDNKAIIASNIMYVVGQYPRFLRAHWKFLKTVVNKLFEFMHETHDGVQDMACDTFIKIALKCRRHFVTMQANEACTFIDEILGSMSTIMCDLQPHQVHTFYEAVGYMISAQADCVAQEALIEKYMMLPNQVWDEIISQASKNVDYLKDMSAVKQLGSILKTNVRACKALGHVYVTQLGRIYLDMLNVYKIMSENISQAIALNGVNVTNQPLIKEMNVVTKETLTLISEWISKSCDPQLVMDNFIPPLLEAVLLDYQRTKVPTAREPKVLSTMASIVNKLQGRITPHVPKILDAVFECTLDMIKDNLEDYPQHRTNFYDLLNAVNAHCFEAFLNIPPAQFRLVFDSIVWAFKHTMRNVAENGLNILYQALIEKYMMLPNQVWDEIISQASKNVDYLKDMSAVKQLGSILKTNVRACKALGHVYVTQLGRIYLDMLNVYKIMSENISQAIALNGVNVTNQPLIKEMNVVTKETLTLISEWISKSCDPQLVMDNFIPPLLEAVLLDYQRTKVPTAREPKVLSTMASIVNKLQGRITPHVPKILDAVFECTLDMIKDNLEDYPQHRTNFYDLLNAVNAHCFEAFLNIPPAQFPQSFYQTYFTDILTQIFAVVTDTSHTANLLMHAQILAYMFTLVETDQITVNLGPIANNTLYVQEYVASLLKNAFAHLTANQIKVFVTGLFNLDRDVSAFKEHLRDFLVQIREVTGEDDSDLFLEERENALRLAQEDKRRTQMSVPGLLNPHEMQDMQDL</sequence>
<keyword evidence="10" id="KW-1185">Reference proteome</keyword>
<dbReference type="EMBL" id="AJWK01005045">
    <property type="status" value="NOT_ANNOTATED_CDS"/>
    <property type="molecule type" value="Genomic_DNA"/>
</dbReference>
<dbReference type="GO" id="GO:0000055">
    <property type="term" value="P:ribosomal large subunit export from nucleus"/>
    <property type="evidence" value="ECO:0007669"/>
    <property type="project" value="TreeGrafter"/>
</dbReference>
<reference evidence="9" key="1">
    <citation type="submission" date="2020-05" db="UniProtKB">
        <authorList>
            <consortium name="EnsemblMetazoa"/>
        </authorList>
    </citation>
    <scope>IDENTIFICATION</scope>
    <source>
        <strain evidence="9">Jacobina</strain>
    </source>
</reference>
<dbReference type="PANTHER" id="PTHR11223">
    <property type="entry name" value="EXPORTIN 1/5"/>
    <property type="match status" value="1"/>
</dbReference>
<evidence type="ECO:0000256" key="5">
    <source>
        <dbReference type="ARBA" id="ARBA00022927"/>
    </source>
</evidence>
<dbReference type="FunFam" id="1.25.10.10:FF:001255">
    <property type="entry name" value="Exportin 1"/>
    <property type="match status" value="1"/>
</dbReference>
<evidence type="ECO:0000256" key="1">
    <source>
        <dbReference type="ARBA" id="ARBA00004123"/>
    </source>
</evidence>
<dbReference type="PROSITE" id="PS50166">
    <property type="entry name" value="IMPORTIN_B_NT"/>
    <property type="match status" value="1"/>
</dbReference>
<dbReference type="InterPro" id="IPR041235">
    <property type="entry name" value="Exp1_repeat_2"/>
</dbReference>
<dbReference type="PANTHER" id="PTHR11223:SF2">
    <property type="entry name" value="EXPORTIN-1"/>
    <property type="match status" value="1"/>
</dbReference>
<keyword evidence="5" id="KW-0653">Protein transport</keyword>
<proteinExistence type="inferred from homology"/>
<feature type="domain" description="Importin N-terminal" evidence="8">
    <location>
        <begin position="42"/>
        <end position="108"/>
    </location>
</feature>
<evidence type="ECO:0000313" key="10">
    <source>
        <dbReference type="Proteomes" id="UP000092461"/>
    </source>
</evidence>
<dbReference type="InterPro" id="IPR001494">
    <property type="entry name" value="Importin-beta_N"/>
</dbReference>
<protein>
    <recommendedName>
        <fullName evidence="7">Exportin-1</fullName>
    </recommendedName>
</protein>
<keyword evidence="6" id="KW-0539">Nucleus</keyword>
<comment type="subcellular location">
    <subcellularLocation>
        <location evidence="1">Nucleus</location>
    </subcellularLocation>
</comment>
<evidence type="ECO:0000256" key="2">
    <source>
        <dbReference type="ARBA" id="ARBA00009466"/>
    </source>
</evidence>
<dbReference type="GO" id="GO:0051028">
    <property type="term" value="P:mRNA transport"/>
    <property type="evidence" value="ECO:0007669"/>
    <property type="project" value="UniProtKB-KW"/>
</dbReference>